<dbReference type="Gene3D" id="3.40.50.12790">
    <property type="entry name" value="FHIPEP family, domain 4"/>
    <property type="match status" value="1"/>
</dbReference>
<keyword evidence="7" id="KW-1005">Bacterial flagellum biogenesis</keyword>
<evidence type="ECO:0000256" key="1">
    <source>
        <dbReference type="ARBA" id="ARBA00004651"/>
    </source>
</evidence>
<comment type="function">
    <text evidence="7">Required for formation of the rod structure of the flagellar apparatus. Together with FliI and FliH, may constitute the export apparatus of flagellin.</text>
</comment>
<keyword evidence="8" id="KW-0966">Cell projection</keyword>
<dbReference type="InterPro" id="IPR042193">
    <property type="entry name" value="FHIPEP_3"/>
</dbReference>
<dbReference type="PRINTS" id="PR00949">
    <property type="entry name" value="TYPE3IMAPROT"/>
</dbReference>
<dbReference type="Gene3D" id="1.10.8.540">
    <property type="entry name" value="FHIPEP family, domain 3"/>
    <property type="match status" value="1"/>
</dbReference>
<dbReference type="InterPro" id="IPR042196">
    <property type="entry name" value="FHIPEP_4"/>
</dbReference>
<sequence>MSDALPLRKNGSLIPADMMVPVFIIVIVLMLIIPMPALILDALMALNLVLNLLILLLVLYTRRAIDFSVFPTLLLVSTVFGLGLNVSSTRLILTQGLDFDGKMVRAFSTFVVGDAAGNDGLVIGFIIFIILIAVQAFVITKGATRVAEVAARFTLDAMGPKQMAVEAEYNSGAISEEEARRRKQEIQREADFYGAMDGASKFISGNVKIGIFITVINLVGGLILGMALRGEPFGTAIQTYAALTIGDGLLSQLPSLFLSVATGIIVTRSVSDGSFGGDVQNQFSRNAWVYFVSAGTMFVIAFLPGFPWYVLIPISAGLFYIGYRLHRTEKVSFQKELQKASSAGKKAAAPGTPADSGVLEPPDPVSIELGYALIPLVDKDKGAELLERITRIRREIGFDLGVRVPSIRIVDNMRIDPGSYCVKLRGVEVARGSIRMGWYLGINPGTVTEELPGEKTVDPAFSLPAVWIPEDKRAKAEQLGYTVVDPPSIIATHLTEIIKRHAAEIVGRQEVQNLIDKIKKDYPAVCEEVTKIMGIGEIQKVLQGLLREQVSIRNIVAILETLADFRPVTKDTSVLIEKVRQALGRQICLQYAGEDNVLHVITVENSLVRKIVESRLDTVNGPVAALEPAVHRAWITALSRSVAAVQKAGYTPVILCPEEARVLIKVSSAREIPDLAVLSVPEIAPDIQVEAVAEIRLEE</sequence>
<feature type="transmembrane region" description="Helical" evidence="7">
    <location>
        <begin position="39"/>
        <end position="60"/>
    </location>
</feature>
<dbReference type="InterPro" id="IPR006301">
    <property type="entry name" value="FlhA"/>
</dbReference>
<keyword evidence="7" id="KW-1006">Bacterial flagellum protein export</keyword>
<evidence type="ECO:0000256" key="3">
    <source>
        <dbReference type="ARBA" id="ARBA00022475"/>
    </source>
</evidence>
<evidence type="ECO:0000256" key="4">
    <source>
        <dbReference type="ARBA" id="ARBA00022692"/>
    </source>
</evidence>
<evidence type="ECO:0000256" key="5">
    <source>
        <dbReference type="ARBA" id="ARBA00022989"/>
    </source>
</evidence>
<feature type="transmembrane region" description="Helical" evidence="7">
    <location>
        <begin position="287"/>
        <end position="303"/>
    </location>
</feature>
<comment type="caution">
    <text evidence="8">The sequence shown here is derived from an EMBL/GenBank/DDBJ whole genome shotgun (WGS) entry which is preliminary data.</text>
</comment>
<dbReference type="PIRSF" id="PIRSF005419">
    <property type="entry name" value="FlhA"/>
    <property type="match status" value="1"/>
</dbReference>
<accession>A0A9D9HHY3</accession>
<dbReference type="PANTHER" id="PTHR30161:SF1">
    <property type="entry name" value="FLAGELLAR BIOSYNTHESIS PROTEIN FLHA-RELATED"/>
    <property type="match status" value="1"/>
</dbReference>
<keyword evidence="5 7" id="KW-1133">Transmembrane helix</keyword>
<protein>
    <recommendedName>
        <fullName evidence="7">Flagellar biosynthesis protein FlhA</fullName>
    </recommendedName>
</protein>
<feature type="transmembrane region" description="Helical" evidence="7">
    <location>
        <begin position="240"/>
        <end position="266"/>
    </location>
</feature>
<keyword evidence="4 7" id="KW-0812">Transmembrane</keyword>
<name>A0A9D9HHY3_9SPIR</name>
<keyword evidence="6 7" id="KW-0472">Membrane</keyword>
<keyword evidence="3 7" id="KW-1003">Cell membrane</keyword>
<keyword evidence="7" id="KW-0813">Transport</keyword>
<proteinExistence type="inferred from homology"/>
<dbReference type="PANTHER" id="PTHR30161">
    <property type="entry name" value="FLAGELLAR EXPORT PROTEIN, MEMBRANE FLHA SUBUNIT-RELATED"/>
    <property type="match status" value="1"/>
</dbReference>
<evidence type="ECO:0000313" key="8">
    <source>
        <dbReference type="EMBL" id="MBO8450782.1"/>
    </source>
</evidence>
<reference evidence="8" key="1">
    <citation type="submission" date="2020-10" db="EMBL/GenBank/DDBJ databases">
        <authorList>
            <person name="Gilroy R."/>
        </authorList>
    </citation>
    <scope>NUCLEOTIDE SEQUENCE</scope>
    <source>
        <strain evidence="8">B3-4054</strain>
    </source>
</reference>
<evidence type="ECO:0000256" key="2">
    <source>
        <dbReference type="ARBA" id="ARBA00008835"/>
    </source>
</evidence>
<gene>
    <name evidence="7 8" type="primary">flhA</name>
    <name evidence="8" type="ORF">IAA96_06720</name>
</gene>
<feature type="transmembrane region" description="Helical" evidence="7">
    <location>
        <begin position="209"/>
        <end position="228"/>
    </location>
</feature>
<dbReference type="Pfam" id="PF00771">
    <property type="entry name" value="FHIPEP"/>
    <property type="match status" value="1"/>
</dbReference>
<dbReference type="GO" id="GO:0009306">
    <property type="term" value="P:protein secretion"/>
    <property type="evidence" value="ECO:0007669"/>
    <property type="project" value="InterPro"/>
</dbReference>
<dbReference type="GO" id="GO:0044780">
    <property type="term" value="P:bacterial-type flagellum assembly"/>
    <property type="evidence" value="ECO:0007669"/>
    <property type="project" value="InterPro"/>
</dbReference>
<dbReference type="AlphaFoldDB" id="A0A9D9HHY3"/>
<keyword evidence="8" id="KW-0969">Cilium</keyword>
<dbReference type="EMBL" id="JADIMS010000124">
    <property type="protein sequence ID" value="MBO8450782.1"/>
    <property type="molecule type" value="Genomic_DNA"/>
</dbReference>
<keyword evidence="7" id="KW-0653">Protein transport</keyword>
<feature type="transmembrane region" description="Helical" evidence="7">
    <location>
        <begin position="12"/>
        <end position="33"/>
    </location>
</feature>
<dbReference type="Proteomes" id="UP000823616">
    <property type="component" value="Unassembled WGS sequence"/>
</dbReference>
<evidence type="ECO:0000256" key="7">
    <source>
        <dbReference type="RuleBase" id="RU364093"/>
    </source>
</evidence>
<evidence type="ECO:0000313" key="9">
    <source>
        <dbReference type="Proteomes" id="UP000823616"/>
    </source>
</evidence>
<dbReference type="NCBIfam" id="TIGR01398">
    <property type="entry name" value="FlhA"/>
    <property type="match status" value="1"/>
</dbReference>
<reference evidence="8" key="2">
    <citation type="journal article" date="2021" name="PeerJ">
        <title>Extensive microbial diversity within the chicken gut microbiome revealed by metagenomics and culture.</title>
        <authorList>
            <person name="Gilroy R."/>
            <person name="Ravi A."/>
            <person name="Getino M."/>
            <person name="Pursley I."/>
            <person name="Horton D.L."/>
            <person name="Alikhan N.F."/>
            <person name="Baker D."/>
            <person name="Gharbi K."/>
            <person name="Hall N."/>
            <person name="Watson M."/>
            <person name="Adriaenssens E.M."/>
            <person name="Foster-Nyarko E."/>
            <person name="Jarju S."/>
            <person name="Secka A."/>
            <person name="Antonio M."/>
            <person name="Oren A."/>
            <person name="Chaudhuri R.R."/>
            <person name="La Ragione R."/>
            <person name="Hildebrand F."/>
            <person name="Pallen M.J."/>
        </authorList>
    </citation>
    <scope>NUCLEOTIDE SEQUENCE</scope>
    <source>
        <strain evidence="8">B3-4054</strain>
    </source>
</reference>
<dbReference type="InterPro" id="IPR001712">
    <property type="entry name" value="T3SS_FHIPEP"/>
</dbReference>
<evidence type="ECO:0000256" key="6">
    <source>
        <dbReference type="ARBA" id="ARBA00023136"/>
    </source>
</evidence>
<feature type="transmembrane region" description="Helical" evidence="7">
    <location>
        <begin position="72"/>
        <end position="93"/>
    </location>
</feature>
<comment type="similarity">
    <text evidence="2 7">Belongs to the FHIPEP (flagella/HR/invasion proteins export pore) family.</text>
</comment>
<keyword evidence="8" id="KW-0282">Flagellum</keyword>
<comment type="subcellular location">
    <subcellularLocation>
        <location evidence="1 7">Cell membrane</location>
        <topology evidence="1 7">Multi-pass membrane protein</topology>
    </subcellularLocation>
</comment>
<dbReference type="InterPro" id="IPR042194">
    <property type="entry name" value="FHIPEP_1"/>
</dbReference>
<dbReference type="GO" id="GO:0005886">
    <property type="term" value="C:plasma membrane"/>
    <property type="evidence" value="ECO:0007669"/>
    <property type="project" value="UniProtKB-SubCell"/>
</dbReference>
<feature type="transmembrane region" description="Helical" evidence="7">
    <location>
        <begin position="120"/>
        <end position="139"/>
    </location>
</feature>
<organism evidence="8 9">
    <name type="scientific">Candidatus Avitreponema avistercoris</name>
    <dbReference type="NCBI Taxonomy" id="2840705"/>
    <lineage>
        <taxon>Bacteria</taxon>
        <taxon>Pseudomonadati</taxon>
        <taxon>Spirochaetota</taxon>
        <taxon>Spirochaetia</taxon>
        <taxon>Spirochaetales</taxon>
        <taxon>Candidatus Avitreponema</taxon>
    </lineage>
</organism>
<dbReference type="Gene3D" id="3.40.30.60">
    <property type="entry name" value="FHIPEP family, domain 1"/>
    <property type="match status" value="1"/>
</dbReference>